<name>A0AAW1PU36_9CHLO</name>
<accession>A0AAW1PU36</accession>
<dbReference type="PANTHER" id="PTHR12606:SF1">
    <property type="entry name" value="UBIQUITIN-LIKE-SPECIFIC PROTEASE 1A"/>
    <property type="match status" value="1"/>
</dbReference>
<feature type="compositionally biased region" description="Basic and acidic residues" evidence="5">
    <location>
        <begin position="308"/>
        <end position="324"/>
    </location>
</feature>
<evidence type="ECO:0000256" key="4">
    <source>
        <dbReference type="ARBA" id="ARBA00022807"/>
    </source>
</evidence>
<feature type="compositionally biased region" description="Acidic residues" evidence="5">
    <location>
        <begin position="325"/>
        <end position="334"/>
    </location>
</feature>
<keyword evidence="8" id="KW-1185">Reference proteome</keyword>
<evidence type="ECO:0000256" key="5">
    <source>
        <dbReference type="SAM" id="MobiDB-lite"/>
    </source>
</evidence>
<proteinExistence type="inferred from homology"/>
<feature type="domain" description="Ubiquitin-like protease family profile" evidence="6">
    <location>
        <begin position="401"/>
        <end position="583"/>
    </location>
</feature>
<keyword evidence="3" id="KW-0378">Hydrolase</keyword>
<dbReference type="GO" id="GO:0016926">
    <property type="term" value="P:protein desumoylation"/>
    <property type="evidence" value="ECO:0007669"/>
    <property type="project" value="TreeGrafter"/>
</dbReference>
<dbReference type="SUPFAM" id="SSF54001">
    <property type="entry name" value="Cysteine proteinases"/>
    <property type="match status" value="1"/>
</dbReference>
<dbReference type="InterPro" id="IPR038765">
    <property type="entry name" value="Papain-like_cys_pep_sf"/>
</dbReference>
<evidence type="ECO:0000256" key="1">
    <source>
        <dbReference type="ARBA" id="ARBA00005234"/>
    </source>
</evidence>
<dbReference type="GO" id="GO:0016929">
    <property type="term" value="F:deSUMOylase activity"/>
    <property type="evidence" value="ECO:0007669"/>
    <property type="project" value="TreeGrafter"/>
</dbReference>
<reference evidence="7 8" key="1">
    <citation type="journal article" date="2024" name="Nat. Commun.">
        <title>Phylogenomics reveals the evolutionary origins of lichenization in chlorophyte algae.</title>
        <authorList>
            <person name="Puginier C."/>
            <person name="Libourel C."/>
            <person name="Otte J."/>
            <person name="Skaloud P."/>
            <person name="Haon M."/>
            <person name="Grisel S."/>
            <person name="Petersen M."/>
            <person name="Berrin J.G."/>
            <person name="Delaux P.M."/>
            <person name="Dal Grande F."/>
            <person name="Keller J."/>
        </authorList>
    </citation>
    <scope>NUCLEOTIDE SEQUENCE [LARGE SCALE GENOMIC DNA]</scope>
    <source>
        <strain evidence="7 8">SAG 2043</strain>
    </source>
</reference>
<feature type="compositionally biased region" description="Basic and acidic residues" evidence="5">
    <location>
        <begin position="175"/>
        <end position="189"/>
    </location>
</feature>
<evidence type="ECO:0000256" key="2">
    <source>
        <dbReference type="ARBA" id="ARBA00022670"/>
    </source>
</evidence>
<dbReference type="Proteomes" id="UP001489004">
    <property type="component" value="Unassembled WGS sequence"/>
</dbReference>
<evidence type="ECO:0000259" key="6">
    <source>
        <dbReference type="PROSITE" id="PS50600"/>
    </source>
</evidence>
<evidence type="ECO:0000313" key="7">
    <source>
        <dbReference type="EMBL" id="KAK9817166.1"/>
    </source>
</evidence>
<feature type="region of interest" description="Disordered" evidence="5">
    <location>
        <begin position="175"/>
        <end position="197"/>
    </location>
</feature>
<evidence type="ECO:0000313" key="8">
    <source>
        <dbReference type="Proteomes" id="UP001489004"/>
    </source>
</evidence>
<dbReference type="Pfam" id="PF02902">
    <property type="entry name" value="Peptidase_C48"/>
    <property type="match status" value="1"/>
</dbReference>
<sequence length="616" mass="68732">MVRQPQVGRRGGTAFAAKQPLQSTRPLGSVRRHGPSSSVRYVLPDRPASLQQLQQGVLHAPAPDNAIRMLDEANVLEAKANVIRQTALQEMARNKRSGPVNYEAERQYQELIAQHERLQKGQAAVAAQAPTPAVIDMASPFGRDASAAQPPAQAAARATEAAQLAAARLVAEQSREQELERRQRKEQQRLRAKSADMFGGPSLQKLFARCDAALSTSGKSLAETQERDREMRLDLAESERQTLAALREAREQQRQRLQKAAPAWLRPAAAPLVPKPRAQPARRAAPPPPAQEECVDLVSSSEEEGEGETAHQEGDGLYGERGEYDQEAEEEEEAQSSYSQQAEEELSEAMAASVSLSASESEGPELARPYQPTAAHKRLYRQALDKGDPEEILMKHKNSNIDITRRLIKCMKPPEWLNDEVMNVYMGLLQDRDTRRRKAGRGPKCHFFNSFFINKLFLDQKPAAYAYANVRRWTNPKRLATWGQASASVLDCDVIIMPVHLGLHWTCAVVRLTDRELVYYDSMKGERADIMEALRQWVADEFKDKRNQDVDTSTWPIRYEKDIPQQHNGSDCGAFTLAFAEFEGRGASLAGAFAQEHMNAYRVKLTGEILSSCIST</sequence>
<dbReference type="PANTHER" id="PTHR12606">
    <property type="entry name" value="SENTRIN/SUMO-SPECIFIC PROTEASE"/>
    <property type="match status" value="1"/>
</dbReference>
<keyword evidence="2" id="KW-0645">Protease</keyword>
<keyword evidence="4" id="KW-0788">Thiol protease</keyword>
<dbReference type="GO" id="GO:0006508">
    <property type="term" value="P:proteolysis"/>
    <property type="evidence" value="ECO:0007669"/>
    <property type="project" value="UniProtKB-KW"/>
</dbReference>
<dbReference type="Gene3D" id="3.40.395.10">
    <property type="entry name" value="Adenoviral Proteinase, Chain A"/>
    <property type="match status" value="1"/>
</dbReference>
<feature type="compositionally biased region" description="Low complexity" evidence="5">
    <location>
        <begin position="258"/>
        <end position="284"/>
    </location>
</feature>
<evidence type="ECO:0000256" key="3">
    <source>
        <dbReference type="ARBA" id="ARBA00022801"/>
    </source>
</evidence>
<protein>
    <recommendedName>
        <fullName evidence="6">Ubiquitin-like protease family profile domain-containing protein</fullName>
    </recommendedName>
</protein>
<dbReference type="GO" id="GO:0005634">
    <property type="term" value="C:nucleus"/>
    <property type="evidence" value="ECO:0007669"/>
    <property type="project" value="TreeGrafter"/>
</dbReference>
<dbReference type="PROSITE" id="PS50600">
    <property type="entry name" value="ULP_PROTEASE"/>
    <property type="match status" value="1"/>
</dbReference>
<comment type="similarity">
    <text evidence="1">Belongs to the peptidase C48 family.</text>
</comment>
<feature type="compositionally biased region" description="Low complexity" evidence="5">
    <location>
        <begin position="348"/>
        <end position="361"/>
    </location>
</feature>
<feature type="region of interest" description="Disordered" evidence="5">
    <location>
        <begin position="249"/>
        <end position="374"/>
    </location>
</feature>
<comment type="caution">
    <text evidence="7">The sequence shown here is derived from an EMBL/GenBank/DDBJ whole genome shotgun (WGS) entry which is preliminary data.</text>
</comment>
<organism evidence="7 8">
    <name type="scientific">[Myrmecia] bisecta</name>
    <dbReference type="NCBI Taxonomy" id="41462"/>
    <lineage>
        <taxon>Eukaryota</taxon>
        <taxon>Viridiplantae</taxon>
        <taxon>Chlorophyta</taxon>
        <taxon>core chlorophytes</taxon>
        <taxon>Trebouxiophyceae</taxon>
        <taxon>Trebouxiales</taxon>
        <taxon>Trebouxiaceae</taxon>
        <taxon>Myrmecia</taxon>
    </lineage>
</organism>
<dbReference type="InterPro" id="IPR003653">
    <property type="entry name" value="Peptidase_C48_C"/>
</dbReference>
<feature type="region of interest" description="Disordered" evidence="5">
    <location>
        <begin position="1"/>
        <end position="39"/>
    </location>
</feature>
<dbReference type="AlphaFoldDB" id="A0AAW1PU36"/>
<gene>
    <name evidence="7" type="ORF">WJX72_010594</name>
</gene>
<dbReference type="EMBL" id="JALJOR010000005">
    <property type="protein sequence ID" value="KAK9817166.1"/>
    <property type="molecule type" value="Genomic_DNA"/>
</dbReference>